<name>A0A0N8QBG0_PSESX</name>
<proteinExistence type="predicted"/>
<reference evidence="4 5" key="1">
    <citation type="submission" date="2015-09" db="EMBL/GenBank/DDBJ databases">
        <title>Genome announcement of multiple Pseudomonas syringae strains.</title>
        <authorList>
            <person name="Thakur S."/>
            <person name="Wang P.W."/>
            <person name="Gong Y."/>
            <person name="Weir B.S."/>
            <person name="Guttman D.S."/>
        </authorList>
    </citation>
    <scope>NUCLEOTIDE SEQUENCE [LARGE SCALE GENOMIC DNA]</scope>
    <source>
        <strain evidence="4 5">ICMP2802</strain>
    </source>
</reference>
<keyword evidence="2" id="KW-0560">Oxidoreductase</keyword>
<dbReference type="PATRIC" id="fig|199198.5.peg.6052"/>
<dbReference type="SUPFAM" id="SSF53223">
    <property type="entry name" value="Aminoacid dehydrogenase-like, N-terminal domain"/>
    <property type="match status" value="1"/>
</dbReference>
<evidence type="ECO:0000256" key="2">
    <source>
        <dbReference type="ARBA" id="ARBA00023002"/>
    </source>
</evidence>
<dbReference type="InterPro" id="IPR036291">
    <property type="entry name" value="NAD(P)-bd_dom_sf"/>
</dbReference>
<dbReference type="GO" id="GO:0009423">
    <property type="term" value="P:chorismate biosynthetic process"/>
    <property type="evidence" value="ECO:0007669"/>
    <property type="project" value="TreeGrafter"/>
</dbReference>
<dbReference type="CDD" id="cd01065">
    <property type="entry name" value="NAD_bind_Shikimate_DH"/>
    <property type="match status" value="1"/>
</dbReference>
<dbReference type="InterPro" id="IPR022893">
    <property type="entry name" value="Shikimate_DH_fam"/>
</dbReference>
<evidence type="ECO:0000313" key="4">
    <source>
        <dbReference type="EMBL" id="KPW13886.1"/>
    </source>
</evidence>
<dbReference type="GO" id="GO:0050661">
    <property type="term" value="F:NADP binding"/>
    <property type="evidence" value="ECO:0007669"/>
    <property type="project" value="TreeGrafter"/>
</dbReference>
<dbReference type="Proteomes" id="UP000050297">
    <property type="component" value="Unassembled WGS sequence"/>
</dbReference>
<sequence length="307" mass="33105">MSKFYVRCAARILAFIGAQHTLLSKIQAITVWRKHPMSVTANRETLLCMSMAARPGNFGVRFHNHLYQQLGLNFYYKTFSPNDLAAAVAGIRSLGIRGSAVSMPFKEACIELVDELDASAAAIRSINTIVNTDGHLKAFNTDYIAVAQLMESHAVPRSAFALRGSGGMAKAVAFALRDAGFTEGLIVARNEQAGRRLAEACGFRWQAELGSARPPLLVNVTPLGMQGAQADELSFDLQAIDAAETVFDVVATPADTPLIQAARRLGKRVVSGDEVAAIQALEQFVLYTGVRPTDEQYQQAAAFARAG</sequence>
<comment type="caution">
    <text evidence="4">The sequence shown here is derived from an EMBL/GenBank/DDBJ whole genome shotgun (WGS) entry which is preliminary data.</text>
</comment>
<evidence type="ECO:0000256" key="1">
    <source>
        <dbReference type="ARBA" id="ARBA00022857"/>
    </source>
</evidence>
<protein>
    <submittedName>
        <fullName evidence="4">Shikimate 5-dehydrogenase I gamma</fullName>
    </submittedName>
</protein>
<keyword evidence="1" id="KW-0521">NADP</keyword>
<organism evidence="4 5">
    <name type="scientific">Pseudomonas syringae pv. aceris</name>
    <dbReference type="NCBI Taxonomy" id="199198"/>
    <lineage>
        <taxon>Bacteria</taxon>
        <taxon>Pseudomonadati</taxon>
        <taxon>Pseudomonadota</taxon>
        <taxon>Gammaproteobacteria</taxon>
        <taxon>Pseudomonadales</taxon>
        <taxon>Pseudomonadaceae</taxon>
        <taxon>Pseudomonas</taxon>
        <taxon>Pseudomonas syringae</taxon>
    </lineage>
</organism>
<evidence type="ECO:0000313" key="5">
    <source>
        <dbReference type="Proteomes" id="UP000050297"/>
    </source>
</evidence>
<dbReference type="GO" id="GO:0019632">
    <property type="term" value="P:shikimate metabolic process"/>
    <property type="evidence" value="ECO:0007669"/>
    <property type="project" value="TreeGrafter"/>
</dbReference>
<dbReference type="Gene3D" id="3.40.50.10860">
    <property type="entry name" value="Leucine Dehydrogenase, chain A, domain 1"/>
    <property type="match status" value="1"/>
</dbReference>
<gene>
    <name evidence="4" type="ORF">ALO91_100104</name>
</gene>
<dbReference type="Pfam" id="PF08501">
    <property type="entry name" value="Shikimate_dh_N"/>
    <property type="match status" value="1"/>
</dbReference>
<dbReference type="SUPFAM" id="SSF51735">
    <property type="entry name" value="NAD(P)-binding Rossmann-fold domains"/>
    <property type="match status" value="1"/>
</dbReference>
<dbReference type="NCBIfam" id="NF009202">
    <property type="entry name" value="PRK12550.1"/>
    <property type="match status" value="1"/>
</dbReference>
<dbReference type="PANTHER" id="PTHR21089">
    <property type="entry name" value="SHIKIMATE DEHYDROGENASE"/>
    <property type="match status" value="1"/>
</dbReference>
<dbReference type="AlphaFoldDB" id="A0A0N8QBG0"/>
<dbReference type="InterPro" id="IPR013708">
    <property type="entry name" value="Shikimate_DH-bd_N"/>
</dbReference>
<dbReference type="GO" id="GO:0005829">
    <property type="term" value="C:cytosol"/>
    <property type="evidence" value="ECO:0007669"/>
    <property type="project" value="TreeGrafter"/>
</dbReference>
<dbReference type="EMBL" id="LJPM01000466">
    <property type="protein sequence ID" value="KPW13886.1"/>
    <property type="molecule type" value="Genomic_DNA"/>
</dbReference>
<evidence type="ECO:0000259" key="3">
    <source>
        <dbReference type="Pfam" id="PF08501"/>
    </source>
</evidence>
<accession>A0A0N8QBG0</accession>
<dbReference type="Gene3D" id="3.40.50.720">
    <property type="entry name" value="NAD(P)-binding Rossmann-like Domain"/>
    <property type="match status" value="1"/>
</dbReference>
<feature type="domain" description="Shikimate dehydrogenase substrate binding N-terminal" evidence="3">
    <location>
        <begin position="62"/>
        <end position="129"/>
    </location>
</feature>
<dbReference type="GO" id="GO:0004764">
    <property type="term" value="F:shikimate 3-dehydrogenase (NADP+) activity"/>
    <property type="evidence" value="ECO:0007669"/>
    <property type="project" value="InterPro"/>
</dbReference>
<dbReference type="PANTHER" id="PTHR21089:SF9">
    <property type="entry name" value="SHIKIMATE DEHYDROGENASE-LIKE PROTEIN HI_0607"/>
    <property type="match status" value="1"/>
</dbReference>
<dbReference type="InterPro" id="IPR046346">
    <property type="entry name" value="Aminoacid_DH-like_N_sf"/>
</dbReference>